<organism evidence="2 3">
    <name type="scientific">Paraburkholderia lycopersici</name>
    <dbReference type="NCBI Taxonomy" id="416944"/>
    <lineage>
        <taxon>Bacteria</taxon>
        <taxon>Pseudomonadati</taxon>
        <taxon>Pseudomonadota</taxon>
        <taxon>Betaproteobacteria</taxon>
        <taxon>Burkholderiales</taxon>
        <taxon>Burkholderiaceae</taxon>
        <taxon>Paraburkholderia</taxon>
    </lineage>
</organism>
<evidence type="ECO:0000256" key="1">
    <source>
        <dbReference type="SAM" id="MobiDB-lite"/>
    </source>
</evidence>
<dbReference type="STRING" id="416944.SAMN05421548_1339"/>
<accession>A0A1G7A798</accession>
<evidence type="ECO:0000313" key="2">
    <source>
        <dbReference type="EMBL" id="SDE10670.1"/>
    </source>
</evidence>
<proteinExistence type="predicted"/>
<dbReference type="AlphaFoldDB" id="A0A1G7A798"/>
<reference evidence="3" key="1">
    <citation type="submission" date="2016-09" db="EMBL/GenBank/DDBJ databases">
        <authorList>
            <person name="Varghese N."/>
            <person name="Submissions S."/>
        </authorList>
    </citation>
    <scope>NUCLEOTIDE SEQUENCE [LARGE SCALE GENOMIC DNA]</scope>
    <source>
        <strain evidence="3">TNe-862</strain>
    </source>
</reference>
<dbReference type="Pfam" id="PF19940">
    <property type="entry name" value="DUF6402"/>
    <property type="match status" value="1"/>
</dbReference>
<protein>
    <submittedName>
        <fullName evidence="2">Uncharacterized protein</fullName>
    </submittedName>
</protein>
<dbReference type="OrthoDB" id="6986732at2"/>
<dbReference type="Proteomes" id="UP000198908">
    <property type="component" value="Unassembled WGS sequence"/>
</dbReference>
<name>A0A1G7A798_9BURK</name>
<dbReference type="EMBL" id="FMYQ01000033">
    <property type="protein sequence ID" value="SDE10670.1"/>
    <property type="molecule type" value="Genomic_DNA"/>
</dbReference>
<sequence>MAGSELSYYEINKLLWRWSKKEGARIVHEASLSMDKAPPALPRMPEPKAPPAPKPDPAAKMASDIIKVADTFSRFKKWLDTPDPPKAPPAKKDYMAVPLFDIQQIPGAMRKEFQPHAAKLMERWFAGELNYGPTEKDVAAEINQKGEPYPPSMYDTTTVKLDWVLKYEEARLGYDYLINEKIRNPAARDTLRKMLKKYRAHANINTWEACGGKLSSLHRHFQFQLVGVGSTFFQKASEYVSAYKNNGVPTDLNGALGSFNIYAAIGYAHSISGGIMEVSGVYVYIKDSFDFTDEPGKPSQYLGHWSKDGVIVVPYNGAAAALGVSSLYTSYPVRTPNGSVYYPVHDSDFRKWALKHQRGGDFYVYSDYRFVPCDPPIRVYLDD</sequence>
<gene>
    <name evidence="2" type="ORF">SAMN05421548_1339</name>
</gene>
<feature type="region of interest" description="Disordered" evidence="1">
    <location>
        <begin position="36"/>
        <end position="59"/>
    </location>
</feature>
<dbReference type="InterPro" id="IPR045646">
    <property type="entry name" value="DUF6402"/>
</dbReference>
<keyword evidence="3" id="KW-1185">Reference proteome</keyword>
<evidence type="ECO:0000313" key="3">
    <source>
        <dbReference type="Proteomes" id="UP000198908"/>
    </source>
</evidence>
<dbReference type="RefSeq" id="WP_092004139.1">
    <property type="nucleotide sequence ID" value="NZ_FMYQ01000033.1"/>
</dbReference>
<feature type="compositionally biased region" description="Pro residues" evidence="1">
    <location>
        <begin position="39"/>
        <end position="56"/>
    </location>
</feature>